<dbReference type="InterPro" id="IPR036093">
    <property type="entry name" value="NAC_dom_sf"/>
</dbReference>
<evidence type="ECO:0000256" key="2">
    <source>
        <dbReference type="ARBA" id="ARBA00023125"/>
    </source>
</evidence>
<dbReference type="Gene3D" id="2.170.150.80">
    <property type="entry name" value="NAC domain"/>
    <property type="match status" value="1"/>
</dbReference>
<keyword evidence="3" id="KW-0804">Transcription</keyword>
<reference evidence="6" key="1">
    <citation type="submission" date="2016-01" db="EMBL/GenBank/DDBJ databases">
        <authorList>
            <person name="Oliw E.H."/>
        </authorList>
    </citation>
    <scope>NUCLEOTIDE SEQUENCE</scope>
</reference>
<evidence type="ECO:0000256" key="4">
    <source>
        <dbReference type="ARBA" id="ARBA00023242"/>
    </source>
</evidence>
<dbReference type="SUPFAM" id="SSF101941">
    <property type="entry name" value="NAC domain"/>
    <property type="match status" value="1"/>
</dbReference>
<keyword evidence="1" id="KW-0805">Transcription regulation</keyword>
<keyword evidence="2" id="KW-0238">DNA-binding</keyword>
<keyword evidence="4" id="KW-0539">Nucleus</keyword>
<dbReference type="Pfam" id="PF02365">
    <property type="entry name" value="NAM"/>
    <property type="match status" value="1"/>
</dbReference>
<dbReference type="GO" id="GO:0003677">
    <property type="term" value="F:DNA binding"/>
    <property type="evidence" value="ECO:0007669"/>
    <property type="project" value="UniProtKB-KW"/>
</dbReference>
<dbReference type="AlphaFoldDB" id="A0A1B1SHU0"/>
<evidence type="ECO:0000259" key="5">
    <source>
        <dbReference type="PROSITE" id="PS51005"/>
    </source>
</evidence>
<proteinExistence type="evidence at transcript level"/>
<accession>A0A1B1SHU0</accession>
<evidence type="ECO:0000256" key="1">
    <source>
        <dbReference type="ARBA" id="ARBA00023015"/>
    </source>
</evidence>
<dbReference type="EMBL" id="KU534095">
    <property type="protein sequence ID" value="ANV19795.1"/>
    <property type="molecule type" value="mRNA"/>
</dbReference>
<name>A0A1B1SHU0_9CARY</name>
<feature type="domain" description="NAC" evidence="5">
    <location>
        <begin position="25"/>
        <end position="192"/>
    </location>
</feature>
<dbReference type="GO" id="GO:0048731">
    <property type="term" value="P:system development"/>
    <property type="evidence" value="ECO:0007669"/>
    <property type="project" value="TreeGrafter"/>
</dbReference>
<dbReference type="PROSITE" id="PS51005">
    <property type="entry name" value="NAC"/>
    <property type="match status" value="1"/>
</dbReference>
<protein>
    <submittedName>
        <fullName evidence="6">NAC3</fullName>
    </submittedName>
</protein>
<dbReference type="GO" id="GO:0006355">
    <property type="term" value="P:regulation of DNA-templated transcription"/>
    <property type="evidence" value="ECO:0007669"/>
    <property type="project" value="InterPro"/>
</dbReference>
<evidence type="ECO:0000313" key="6">
    <source>
        <dbReference type="EMBL" id="ANV19795.1"/>
    </source>
</evidence>
<dbReference type="PANTHER" id="PTHR31719:SF181">
    <property type="entry name" value="NAC DOMAIN-CONTAINING PROTEIN 104-LIKE"/>
    <property type="match status" value="1"/>
</dbReference>
<dbReference type="PANTHER" id="PTHR31719">
    <property type="entry name" value="NAC TRANSCRIPTION FACTOR 56"/>
    <property type="match status" value="1"/>
</dbReference>
<evidence type="ECO:0000256" key="3">
    <source>
        <dbReference type="ARBA" id="ARBA00023163"/>
    </source>
</evidence>
<organism evidence="6">
    <name type="scientific">Haloxylon ammodendron</name>
    <dbReference type="NCBI Taxonomy" id="151230"/>
    <lineage>
        <taxon>Eukaryota</taxon>
        <taxon>Viridiplantae</taxon>
        <taxon>Streptophyta</taxon>
        <taxon>Embryophyta</taxon>
        <taxon>Tracheophyta</taxon>
        <taxon>Spermatophyta</taxon>
        <taxon>Magnoliopsida</taxon>
        <taxon>eudicotyledons</taxon>
        <taxon>Gunneridae</taxon>
        <taxon>Pentapetalae</taxon>
        <taxon>Caryophyllales</taxon>
        <taxon>Chenopodiaceae</taxon>
        <taxon>Salsoloideae</taxon>
        <taxon>Salsoleae</taxon>
        <taxon>Haloxylon</taxon>
    </lineage>
</organism>
<sequence length="242" mass="28798">MVQYLDNYQHMMETNEHDVVDMKQLPPGFRFDPTDEELVLHFLYSKLKVPFYSRNSYDNNNNLNLIIPELGDVFDHYHPCQLHGEAFESCGQWYFYTRKTDYRASETGYWKELPDMDEPIVTRNSNKLVGFKKCLVYYEGKYPSSGVQTGWFMQEYHALSFNFGAEIHHKRRRRRSKQPDVNKWVLCRVQQVCEDSQWMTNIIHDQDNLNNEVELSSSDEAVLLAMDEEDNDDQDEIISYPY</sequence>
<dbReference type="InterPro" id="IPR003441">
    <property type="entry name" value="NAC-dom"/>
</dbReference>